<evidence type="ECO:0000313" key="2">
    <source>
        <dbReference type="Proteomes" id="UP000308671"/>
    </source>
</evidence>
<protein>
    <submittedName>
        <fullName evidence="1">Uncharacterized protein</fullName>
    </submittedName>
</protein>
<reference evidence="1 2" key="1">
    <citation type="submission" date="2017-12" db="EMBL/GenBank/DDBJ databases">
        <title>Comparative genomics of Botrytis spp.</title>
        <authorList>
            <person name="Valero-Jimenez C.A."/>
            <person name="Tapia P."/>
            <person name="Veloso J."/>
            <person name="Silva-Moreno E."/>
            <person name="Staats M."/>
            <person name="Valdes J.H."/>
            <person name="Van Kan J.A.L."/>
        </authorList>
    </citation>
    <scope>NUCLEOTIDE SEQUENCE [LARGE SCALE GENOMIC DNA]</scope>
    <source>
        <strain evidence="1 2">MUCL435</strain>
    </source>
</reference>
<name>A0A4S8QNU9_9HELO</name>
<dbReference type="EMBL" id="PQXL01000393">
    <property type="protein sequence ID" value="THV46350.1"/>
    <property type="molecule type" value="Genomic_DNA"/>
</dbReference>
<keyword evidence="2" id="KW-1185">Reference proteome</keyword>
<accession>A0A4S8QNU9</accession>
<dbReference type="Proteomes" id="UP000308671">
    <property type="component" value="Unassembled WGS sequence"/>
</dbReference>
<gene>
    <name evidence="1" type="ORF">BGAL_0393g00030</name>
</gene>
<dbReference type="AlphaFoldDB" id="A0A4S8QNU9"/>
<evidence type="ECO:0000313" key="1">
    <source>
        <dbReference type="EMBL" id="THV46350.1"/>
    </source>
</evidence>
<proteinExistence type="predicted"/>
<dbReference type="OrthoDB" id="3548056at2759"/>
<comment type="caution">
    <text evidence="1">The sequence shown here is derived from an EMBL/GenBank/DDBJ whole genome shotgun (WGS) entry which is preliminary data.</text>
</comment>
<sequence length="189" mass="20736">MTSTSSTPMASTSTMSMSSHMSLPHINLLISPGRSLMALAHHTSQQTRDEKENAIHDSKRKARFEHRTRFIHFHTHAIDIRISKGPEIDVVTGGRGQMRTIGIGDEAQLVHAGDKGTHETEIDEGDEERVGARAVVGEERGDGPGAGEHGDDEQHQDVVGGQRIVGCVDVDEEGEHAECWDLWRGKEKC</sequence>
<organism evidence="1 2">
    <name type="scientific">Botrytis galanthina</name>
    <dbReference type="NCBI Taxonomy" id="278940"/>
    <lineage>
        <taxon>Eukaryota</taxon>
        <taxon>Fungi</taxon>
        <taxon>Dikarya</taxon>
        <taxon>Ascomycota</taxon>
        <taxon>Pezizomycotina</taxon>
        <taxon>Leotiomycetes</taxon>
        <taxon>Helotiales</taxon>
        <taxon>Sclerotiniaceae</taxon>
        <taxon>Botrytis</taxon>
    </lineage>
</organism>